<evidence type="ECO:0000313" key="1">
    <source>
        <dbReference type="EMBL" id="SUS06411.1"/>
    </source>
</evidence>
<organism evidence="1">
    <name type="scientific">metagenome</name>
    <dbReference type="NCBI Taxonomy" id="256318"/>
    <lineage>
        <taxon>unclassified sequences</taxon>
        <taxon>metagenomes</taxon>
    </lineage>
</organism>
<dbReference type="EMBL" id="UIDG01000201">
    <property type="protein sequence ID" value="SUS06411.1"/>
    <property type="molecule type" value="Genomic_DNA"/>
</dbReference>
<accession>A0A380TFA9</accession>
<proteinExistence type="predicted"/>
<protein>
    <submittedName>
        <fullName evidence="1">Uncharacterized protein</fullName>
    </submittedName>
</protein>
<gene>
    <name evidence="1" type="ORF">DF3PB_280009</name>
</gene>
<dbReference type="AlphaFoldDB" id="A0A380TFA9"/>
<sequence length="61" mass="6664">MRPRHYCRGRAPPGYGLPSGDLCFNEAAALLPREGRRCPPTRHGTVSCFNEAAALLPREGL</sequence>
<reference evidence="1" key="1">
    <citation type="submission" date="2018-07" db="EMBL/GenBank/DDBJ databases">
        <authorList>
            <person name="Quirk P.G."/>
            <person name="Krulwich T.A."/>
        </authorList>
    </citation>
    <scope>NUCLEOTIDE SEQUENCE</scope>
</reference>
<name>A0A380TFA9_9ZZZZ</name>